<reference evidence="7 8" key="1">
    <citation type="submission" date="2019-09" db="EMBL/GenBank/DDBJ databases">
        <title>YIM 132180 draft genome.</title>
        <authorList>
            <person name="Zhang K."/>
        </authorList>
    </citation>
    <scope>NUCLEOTIDE SEQUENCE [LARGE SCALE GENOMIC DNA]</scope>
    <source>
        <strain evidence="7 8">YIM 132180</strain>
    </source>
</reference>
<keyword evidence="2" id="KW-0813">Transport</keyword>
<evidence type="ECO:0000313" key="8">
    <source>
        <dbReference type="Proteomes" id="UP000432089"/>
    </source>
</evidence>
<proteinExistence type="inferred from homology"/>
<keyword evidence="3" id="KW-0547">Nucleotide-binding</keyword>
<accession>A0A7V7TY44</accession>
<dbReference type="InterPro" id="IPR027417">
    <property type="entry name" value="P-loop_NTPase"/>
</dbReference>
<dbReference type="Gene3D" id="3.40.50.300">
    <property type="entry name" value="P-loop containing nucleotide triphosphate hydrolases"/>
    <property type="match status" value="1"/>
</dbReference>
<dbReference type="AlphaFoldDB" id="A0A7V7TY44"/>
<evidence type="ECO:0000256" key="1">
    <source>
        <dbReference type="ARBA" id="ARBA00005417"/>
    </source>
</evidence>
<dbReference type="InterPro" id="IPR003593">
    <property type="entry name" value="AAA+_ATPase"/>
</dbReference>
<dbReference type="GO" id="GO:0005524">
    <property type="term" value="F:ATP binding"/>
    <property type="evidence" value="ECO:0007669"/>
    <property type="project" value="UniProtKB-KW"/>
</dbReference>
<protein>
    <submittedName>
        <fullName evidence="7">ABC transporter ATP-binding protein</fullName>
    </submittedName>
</protein>
<dbReference type="RefSeq" id="WP_150967771.1">
    <property type="nucleotide sequence ID" value="NZ_VZDO01000001.1"/>
</dbReference>
<name>A0A7V7TY44_9HYPH</name>
<dbReference type="PANTHER" id="PTHR42788:SF2">
    <property type="entry name" value="ABC TRANSPORTER ATP-BINDING PROTEIN"/>
    <property type="match status" value="1"/>
</dbReference>
<dbReference type="Pfam" id="PF00005">
    <property type="entry name" value="ABC_tran"/>
    <property type="match status" value="1"/>
</dbReference>
<dbReference type="EMBL" id="VZDO01000001">
    <property type="protein sequence ID" value="KAB0682800.1"/>
    <property type="molecule type" value="Genomic_DNA"/>
</dbReference>
<dbReference type="SMART" id="SM00382">
    <property type="entry name" value="AAA"/>
    <property type="match status" value="1"/>
</dbReference>
<organism evidence="7 8">
    <name type="scientific">Plantimonas leprariae</name>
    <dbReference type="NCBI Taxonomy" id="2615207"/>
    <lineage>
        <taxon>Bacteria</taxon>
        <taxon>Pseudomonadati</taxon>
        <taxon>Pseudomonadota</taxon>
        <taxon>Alphaproteobacteria</taxon>
        <taxon>Hyphomicrobiales</taxon>
        <taxon>Aurantimonadaceae</taxon>
        <taxon>Plantimonas</taxon>
    </lineage>
</organism>
<dbReference type="InterPro" id="IPR017871">
    <property type="entry name" value="ABC_transporter-like_CS"/>
</dbReference>
<dbReference type="PROSITE" id="PS00211">
    <property type="entry name" value="ABC_TRANSPORTER_1"/>
    <property type="match status" value="1"/>
</dbReference>
<feature type="domain" description="ABC transporter" evidence="6">
    <location>
        <begin position="7"/>
        <end position="234"/>
    </location>
</feature>
<dbReference type="GO" id="GO:0016887">
    <property type="term" value="F:ATP hydrolysis activity"/>
    <property type="evidence" value="ECO:0007669"/>
    <property type="project" value="InterPro"/>
</dbReference>
<keyword evidence="8" id="KW-1185">Reference proteome</keyword>
<evidence type="ECO:0000313" key="7">
    <source>
        <dbReference type="EMBL" id="KAB0682800.1"/>
    </source>
</evidence>
<comment type="caution">
    <text evidence="7">The sequence shown here is derived from an EMBL/GenBank/DDBJ whole genome shotgun (WGS) entry which is preliminary data.</text>
</comment>
<feature type="region of interest" description="Disordered" evidence="5">
    <location>
        <begin position="250"/>
        <end position="287"/>
    </location>
</feature>
<dbReference type="CDD" id="cd03293">
    <property type="entry name" value="ABC_NrtD_SsuB_transporters"/>
    <property type="match status" value="1"/>
</dbReference>
<dbReference type="Proteomes" id="UP000432089">
    <property type="component" value="Unassembled WGS sequence"/>
</dbReference>
<evidence type="ECO:0000256" key="4">
    <source>
        <dbReference type="ARBA" id="ARBA00022840"/>
    </source>
</evidence>
<sequence length="287" mass="31558">MTEAPRLALRAVAKSFGTLRVLADVSLDVRAGEFVSILGPSGAGKSTVFRLLTSGDAPDGGEIRFDGEPLRAAGGCFALMPQRDVLMPWRRVLDNATLGLEIQGLGRREARERVRPLLELFGLAGFERHYPSELSGGMRQRVALLRTVVQARDMLLLDEPFGALDALTRAAMQRWLAGMWERHRWTALLITHDVREAVFLSDRIFVLSERPARVVREISVPLPRPRPAVPPPLAAEIEADLLETLLDPSMKREAQPCPIPPAAASSLSPPPRRPRSRLAPRLNPASA</sequence>
<evidence type="ECO:0000256" key="5">
    <source>
        <dbReference type="SAM" id="MobiDB-lite"/>
    </source>
</evidence>
<evidence type="ECO:0000256" key="3">
    <source>
        <dbReference type="ARBA" id="ARBA00022741"/>
    </source>
</evidence>
<dbReference type="SUPFAM" id="SSF52540">
    <property type="entry name" value="P-loop containing nucleoside triphosphate hydrolases"/>
    <property type="match status" value="1"/>
</dbReference>
<keyword evidence="4 7" id="KW-0067">ATP-binding</keyword>
<dbReference type="InterPro" id="IPR050166">
    <property type="entry name" value="ABC_transporter_ATP-bind"/>
</dbReference>
<evidence type="ECO:0000259" key="6">
    <source>
        <dbReference type="PROSITE" id="PS50893"/>
    </source>
</evidence>
<dbReference type="PANTHER" id="PTHR42788">
    <property type="entry name" value="TAURINE IMPORT ATP-BINDING PROTEIN-RELATED"/>
    <property type="match status" value="1"/>
</dbReference>
<dbReference type="PROSITE" id="PS50893">
    <property type="entry name" value="ABC_TRANSPORTER_2"/>
    <property type="match status" value="1"/>
</dbReference>
<comment type="similarity">
    <text evidence="1">Belongs to the ABC transporter superfamily.</text>
</comment>
<gene>
    <name evidence="7" type="ORF">F6X38_01585</name>
</gene>
<dbReference type="InterPro" id="IPR003439">
    <property type="entry name" value="ABC_transporter-like_ATP-bd"/>
</dbReference>
<evidence type="ECO:0000256" key="2">
    <source>
        <dbReference type="ARBA" id="ARBA00022448"/>
    </source>
</evidence>